<gene>
    <name evidence="15" type="ORF">SAMN06265219_12110</name>
</gene>
<dbReference type="Gene3D" id="2.170.130.10">
    <property type="entry name" value="TonB-dependent receptor, plug domain"/>
    <property type="match status" value="1"/>
</dbReference>
<evidence type="ECO:0000313" key="16">
    <source>
        <dbReference type="Proteomes" id="UP000317557"/>
    </source>
</evidence>
<evidence type="ECO:0000256" key="10">
    <source>
        <dbReference type="PROSITE-ProRule" id="PRU01360"/>
    </source>
</evidence>
<dbReference type="PANTHER" id="PTHR30069">
    <property type="entry name" value="TONB-DEPENDENT OUTER MEMBRANE RECEPTOR"/>
    <property type="match status" value="1"/>
</dbReference>
<dbReference type="PROSITE" id="PS52016">
    <property type="entry name" value="TONB_DEPENDENT_REC_3"/>
    <property type="match status" value="1"/>
</dbReference>
<evidence type="ECO:0000256" key="11">
    <source>
        <dbReference type="RuleBase" id="RU003357"/>
    </source>
</evidence>
<keyword evidence="3 10" id="KW-1134">Transmembrane beta strand</keyword>
<sequence length="775" mass="88185">MRVFLLIIFFCFLPCLLLAQQSSLCGTVHSSRSQPVTGAHIKLFSNTTTLTTVSDADGHYCFKKINSGKYTVLVTSVGYREAREQLELEAQESAKVDFKLKRRMYEEEITVVTASRTIKELEDVSVPVSVIPDSEIEMSGSTRLRDILIEQTGLNVVSDHGNGIQMQGFDPDYTLIMIDNQPVIGRTAGTLDLDRITIGDVQQIEIVKGPSSALWGSDALAGVINIITKKGVQPFKWDMTGRFGSHDSYDGSTNLSFNQEKLSGQFFANTSGSGGYDMDTTSIAPTKPSFQSYTFSGRLNYDLSKKIALGVDSRFYREDVSYPQQLEIDESLYRINGDEYQQNYNITPELSVRLNDRQLFEATAFLSRFESETELNYQEDGSLYNRSTFDQQLNKYELKSSTFWSKTHTTIIGAGLNHEELLGGNYKGTPTFNSYFAFGQHEWELSKQLSFTAGFRFDAHSEYASQFSPKFSGLYRPNDFIHLRASLGGGYKAPEFRQLFLDFTNAQVGYSVFGSSTVVEGVERLQAEGVIEELLINPENIGEIEAERSFAYNVGVDLFPLDGMQLRINAFRNNVQDLIDTQRIAVRQNGQSVFSYFNLNRIYTQGIETELRYRPAFNDNLQLSLGYQYLDARRQITREFDDVVDGRVVTVTKKDYIPMLNRSKHTTNAKIYYTFEEPGIESSLRVQYRGRYWFADYNNNNQAEDNEYALSANTPNSDIDNFWEKAIVNFSLAKTFYDRYRLQAGIDNLTNFQSPQFMPYNPGRTFYAQLNIQLY</sequence>
<evidence type="ECO:0000259" key="14">
    <source>
        <dbReference type="Pfam" id="PF07715"/>
    </source>
</evidence>
<dbReference type="Gene3D" id="2.60.40.1120">
    <property type="entry name" value="Carboxypeptidase-like, regulatory domain"/>
    <property type="match status" value="1"/>
</dbReference>
<dbReference type="InterPro" id="IPR000531">
    <property type="entry name" value="Beta-barrel_TonB"/>
</dbReference>
<feature type="signal peptide" evidence="12">
    <location>
        <begin position="1"/>
        <end position="19"/>
    </location>
</feature>
<organism evidence="15 16">
    <name type="scientific">Gracilimonas mengyeensis</name>
    <dbReference type="NCBI Taxonomy" id="1302730"/>
    <lineage>
        <taxon>Bacteria</taxon>
        <taxon>Pseudomonadati</taxon>
        <taxon>Balneolota</taxon>
        <taxon>Balneolia</taxon>
        <taxon>Balneolales</taxon>
        <taxon>Balneolaceae</taxon>
        <taxon>Gracilimonas</taxon>
    </lineage>
</organism>
<keyword evidence="5 12" id="KW-0732">Signal</keyword>
<keyword evidence="8 15" id="KW-0675">Receptor</keyword>
<feature type="domain" description="TonB-dependent receptor-like beta-barrel" evidence="13">
    <location>
        <begin position="247"/>
        <end position="749"/>
    </location>
</feature>
<comment type="similarity">
    <text evidence="10 11">Belongs to the TonB-dependent receptor family.</text>
</comment>
<dbReference type="GO" id="GO:0044718">
    <property type="term" value="P:siderophore transmembrane transport"/>
    <property type="evidence" value="ECO:0007669"/>
    <property type="project" value="TreeGrafter"/>
</dbReference>
<dbReference type="SUPFAM" id="SSF56935">
    <property type="entry name" value="Porins"/>
    <property type="match status" value="1"/>
</dbReference>
<evidence type="ECO:0000256" key="5">
    <source>
        <dbReference type="ARBA" id="ARBA00022729"/>
    </source>
</evidence>
<accession>A0A521FKH1</accession>
<dbReference type="Pfam" id="PF13620">
    <property type="entry name" value="CarboxypepD_reg"/>
    <property type="match status" value="1"/>
</dbReference>
<dbReference type="InterPro" id="IPR036942">
    <property type="entry name" value="Beta-barrel_TonB_sf"/>
</dbReference>
<keyword evidence="7 10" id="KW-0472">Membrane</keyword>
<evidence type="ECO:0000256" key="7">
    <source>
        <dbReference type="ARBA" id="ARBA00023136"/>
    </source>
</evidence>
<evidence type="ECO:0000256" key="2">
    <source>
        <dbReference type="ARBA" id="ARBA00022448"/>
    </source>
</evidence>
<evidence type="ECO:0000256" key="6">
    <source>
        <dbReference type="ARBA" id="ARBA00023077"/>
    </source>
</evidence>
<keyword evidence="4 10" id="KW-0812">Transmembrane</keyword>
<dbReference type="Gene3D" id="2.40.170.20">
    <property type="entry name" value="TonB-dependent receptor, beta-barrel domain"/>
    <property type="match status" value="1"/>
</dbReference>
<evidence type="ECO:0000313" key="15">
    <source>
        <dbReference type="EMBL" id="SMO96534.1"/>
    </source>
</evidence>
<protein>
    <submittedName>
        <fullName evidence="15">Outer membrane receptor for ferrienterochelin and colicins</fullName>
    </submittedName>
</protein>
<reference evidence="15 16" key="1">
    <citation type="submission" date="2017-05" db="EMBL/GenBank/DDBJ databases">
        <authorList>
            <person name="Varghese N."/>
            <person name="Submissions S."/>
        </authorList>
    </citation>
    <scope>NUCLEOTIDE SEQUENCE [LARGE SCALE GENOMIC DNA]</scope>
    <source>
        <strain evidence="15 16">DSM 21985</strain>
    </source>
</reference>
<evidence type="ECO:0000256" key="9">
    <source>
        <dbReference type="ARBA" id="ARBA00023237"/>
    </source>
</evidence>
<dbReference type="GO" id="GO:0009279">
    <property type="term" value="C:cell outer membrane"/>
    <property type="evidence" value="ECO:0007669"/>
    <property type="project" value="UniProtKB-SubCell"/>
</dbReference>
<keyword evidence="2 10" id="KW-0813">Transport</keyword>
<evidence type="ECO:0000256" key="12">
    <source>
        <dbReference type="SAM" id="SignalP"/>
    </source>
</evidence>
<feature type="domain" description="TonB-dependent receptor plug" evidence="14">
    <location>
        <begin position="121"/>
        <end position="223"/>
    </location>
</feature>
<comment type="subcellular location">
    <subcellularLocation>
        <location evidence="1 10">Cell outer membrane</location>
        <topology evidence="1 10">Multi-pass membrane protein</topology>
    </subcellularLocation>
</comment>
<evidence type="ECO:0000256" key="3">
    <source>
        <dbReference type="ARBA" id="ARBA00022452"/>
    </source>
</evidence>
<dbReference type="SUPFAM" id="SSF49464">
    <property type="entry name" value="Carboxypeptidase regulatory domain-like"/>
    <property type="match status" value="1"/>
</dbReference>
<dbReference type="InterPro" id="IPR039426">
    <property type="entry name" value="TonB-dep_rcpt-like"/>
</dbReference>
<keyword evidence="6 11" id="KW-0798">TonB box</keyword>
<dbReference type="RefSeq" id="WP_142456216.1">
    <property type="nucleotide sequence ID" value="NZ_FXTP01000021.1"/>
</dbReference>
<dbReference type="Proteomes" id="UP000317557">
    <property type="component" value="Unassembled WGS sequence"/>
</dbReference>
<evidence type="ECO:0000259" key="13">
    <source>
        <dbReference type="Pfam" id="PF00593"/>
    </source>
</evidence>
<dbReference type="Pfam" id="PF07715">
    <property type="entry name" value="Plug"/>
    <property type="match status" value="1"/>
</dbReference>
<dbReference type="AlphaFoldDB" id="A0A521FKH1"/>
<evidence type="ECO:0000256" key="4">
    <source>
        <dbReference type="ARBA" id="ARBA00022692"/>
    </source>
</evidence>
<dbReference type="PANTHER" id="PTHR30069:SF29">
    <property type="entry name" value="HEMOGLOBIN AND HEMOGLOBIN-HAPTOGLOBIN-BINDING PROTEIN 1-RELATED"/>
    <property type="match status" value="1"/>
</dbReference>
<name>A0A521FKH1_9BACT</name>
<keyword evidence="9 10" id="KW-0998">Cell outer membrane</keyword>
<keyword evidence="16" id="KW-1185">Reference proteome</keyword>
<feature type="chain" id="PRO_5021713985" evidence="12">
    <location>
        <begin position="20"/>
        <end position="775"/>
    </location>
</feature>
<dbReference type="InterPro" id="IPR012910">
    <property type="entry name" value="Plug_dom"/>
</dbReference>
<dbReference type="CDD" id="cd01347">
    <property type="entry name" value="ligand_gated_channel"/>
    <property type="match status" value="1"/>
</dbReference>
<dbReference type="InterPro" id="IPR008969">
    <property type="entry name" value="CarboxyPept-like_regulatory"/>
</dbReference>
<proteinExistence type="inferred from homology"/>
<dbReference type="OrthoDB" id="9764669at2"/>
<dbReference type="Pfam" id="PF00593">
    <property type="entry name" value="TonB_dep_Rec_b-barrel"/>
    <property type="match status" value="1"/>
</dbReference>
<evidence type="ECO:0000256" key="8">
    <source>
        <dbReference type="ARBA" id="ARBA00023170"/>
    </source>
</evidence>
<dbReference type="InterPro" id="IPR037066">
    <property type="entry name" value="Plug_dom_sf"/>
</dbReference>
<dbReference type="GO" id="GO:0015344">
    <property type="term" value="F:siderophore uptake transmembrane transporter activity"/>
    <property type="evidence" value="ECO:0007669"/>
    <property type="project" value="TreeGrafter"/>
</dbReference>
<evidence type="ECO:0000256" key="1">
    <source>
        <dbReference type="ARBA" id="ARBA00004571"/>
    </source>
</evidence>
<dbReference type="EMBL" id="FXTP01000021">
    <property type="protein sequence ID" value="SMO96534.1"/>
    <property type="molecule type" value="Genomic_DNA"/>
</dbReference>